<proteinExistence type="predicted"/>
<gene>
    <name evidence="8" type="ORF">ACFQ21_28740</name>
</gene>
<evidence type="ECO:0000313" key="8">
    <source>
        <dbReference type="EMBL" id="MFD1003348.1"/>
    </source>
</evidence>
<dbReference type="InterPro" id="IPR029052">
    <property type="entry name" value="Metallo-depent_PP-like"/>
</dbReference>
<evidence type="ECO:0000259" key="7">
    <source>
        <dbReference type="Pfam" id="PF00149"/>
    </source>
</evidence>
<dbReference type="PANTHER" id="PTHR10161">
    <property type="entry name" value="TARTRATE-RESISTANT ACID PHOSPHATASE TYPE 5"/>
    <property type="match status" value="1"/>
</dbReference>
<evidence type="ECO:0000256" key="4">
    <source>
        <dbReference type="ARBA" id="ARBA00022801"/>
    </source>
</evidence>
<evidence type="ECO:0000256" key="6">
    <source>
        <dbReference type="SAM" id="SignalP"/>
    </source>
</evidence>
<dbReference type="InterPro" id="IPR004843">
    <property type="entry name" value="Calcineurin-like_PHP"/>
</dbReference>
<evidence type="ECO:0000256" key="5">
    <source>
        <dbReference type="PIRNR" id="PIRNR000898"/>
    </source>
</evidence>
<accession>A0ABW3KDD7</accession>
<keyword evidence="3 6" id="KW-0732">Signal</keyword>
<name>A0ABW3KDD7_9BACT</name>
<dbReference type="RefSeq" id="WP_377585959.1">
    <property type="nucleotide sequence ID" value="NZ_JBHTKA010000016.1"/>
</dbReference>
<feature type="domain" description="Calcineurin-like phosphoesterase" evidence="7">
    <location>
        <begin position="36"/>
        <end position="251"/>
    </location>
</feature>
<organism evidence="8 9">
    <name type="scientific">Ohtaekwangia kribbensis</name>
    <dbReference type="NCBI Taxonomy" id="688913"/>
    <lineage>
        <taxon>Bacteria</taxon>
        <taxon>Pseudomonadati</taxon>
        <taxon>Bacteroidota</taxon>
        <taxon>Cytophagia</taxon>
        <taxon>Cytophagales</taxon>
        <taxon>Fulvivirgaceae</taxon>
        <taxon>Ohtaekwangia</taxon>
    </lineage>
</organism>
<dbReference type="EC" id="3.1.3.2" evidence="2 5"/>
<keyword evidence="9" id="KW-1185">Reference proteome</keyword>
<keyword evidence="4 5" id="KW-0378">Hydrolase</keyword>
<evidence type="ECO:0000256" key="1">
    <source>
        <dbReference type="ARBA" id="ARBA00000032"/>
    </source>
</evidence>
<protein>
    <recommendedName>
        <fullName evidence="2 5">acid phosphatase</fullName>
        <ecNumber evidence="2 5">3.1.3.2</ecNumber>
    </recommendedName>
</protein>
<evidence type="ECO:0000256" key="2">
    <source>
        <dbReference type="ARBA" id="ARBA00012646"/>
    </source>
</evidence>
<dbReference type="Gene3D" id="3.60.21.10">
    <property type="match status" value="1"/>
</dbReference>
<dbReference type="InterPro" id="IPR051558">
    <property type="entry name" value="Metallophosphoesterase_PAP"/>
</dbReference>
<keyword evidence="5" id="KW-0408">Iron</keyword>
<dbReference type="EMBL" id="JBHTKA010000016">
    <property type="protein sequence ID" value="MFD1003348.1"/>
    <property type="molecule type" value="Genomic_DNA"/>
</dbReference>
<dbReference type="Proteomes" id="UP001597112">
    <property type="component" value="Unassembled WGS sequence"/>
</dbReference>
<dbReference type="PANTHER" id="PTHR10161:SF14">
    <property type="entry name" value="TARTRATE-RESISTANT ACID PHOSPHATASE TYPE 5"/>
    <property type="match status" value="1"/>
</dbReference>
<comment type="caution">
    <text evidence="8">The sequence shown here is derived from an EMBL/GenBank/DDBJ whole genome shotgun (WGS) entry which is preliminary data.</text>
</comment>
<dbReference type="SUPFAM" id="SSF56300">
    <property type="entry name" value="Metallo-dependent phosphatases"/>
    <property type="match status" value="1"/>
</dbReference>
<dbReference type="CDD" id="cd07378">
    <property type="entry name" value="MPP_ACP5"/>
    <property type="match status" value="1"/>
</dbReference>
<reference evidence="9" key="1">
    <citation type="journal article" date="2019" name="Int. J. Syst. Evol. Microbiol.">
        <title>The Global Catalogue of Microorganisms (GCM) 10K type strain sequencing project: providing services to taxonomists for standard genome sequencing and annotation.</title>
        <authorList>
            <consortium name="The Broad Institute Genomics Platform"/>
            <consortium name="The Broad Institute Genome Sequencing Center for Infectious Disease"/>
            <person name="Wu L."/>
            <person name="Ma J."/>
        </authorList>
    </citation>
    <scope>NUCLEOTIDE SEQUENCE [LARGE SCALE GENOMIC DNA]</scope>
    <source>
        <strain evidence="9">CCUG 58938</strain>
    </source>
</reference>
<dbReference type="PIRSF" id="PIRSF000898">
    <property type="entry name" value="Acid_Ptase_5"/>
    <property type="match status" value="1"/>
</dbReference>
<sequence length="319" mass="36208">MQKNYRVLAIMLMMAFAGLKIAVAQPKLKVDHDALNFLVMGDWGRNGEDHQKPVAEQMGKSAATLGVDFIISTGDNFYPSGVISEFDPLWKYSFEDIYTAFSLQWDWYPVLGNHDYKSNPDAQVAYTKISRRWKMPARYYEKRFAINGDTTNQVLIAFIDTNPLIREFYSNAEYGPNVRSQDTTAQKKWLDKVLSNPSPNIKWKIVVGHHPMYTGSDKRRNSYDTRATRGSLKSILEKYKVHAYIAGHDHSLQHIVPAGVTHHFVSGAASEATQVGKLPESKFAASQYGFMVFSVTRDKMVVQVIEYTGAVLYSTEIKR</sequence>
<dbReference type="InterPro" id="IPR024927">
    <property type="entry name" value="Acid_PPase"/>
</dbReference>
<evidence type="ECO:0000313" key="9">
    <source>
        <dbReference type="Proteomes" id="UP001597112"/>
    </source>
</evidence>
<comment type="catalytic activity">
    <reaction evidence="1 5">
        <text>a phosphate monoester + H2O = an alcohol + phosphate</text>
        <dbReference type="Rhea" id="RHEA:15017"/>
        <dbReference type="ChEBI" id="CHEBI:15377"/>
        <dbReference type="ChEBI" id="CHEBI:30879"/>
        <dbReference type="ChEBI" id="CHEBI:43474"/>
        <dbReference type="ChEBI" id="CHEBI:67140"/>
        <dbReference type="EC" id="3.1.3.2"/>
    </reaction>
</comment>
<dbReference type="Pfam" id="PF00149">
    <property type="entry name" value="Metallophos"/>
    <property type="match status" value="1"/>
</dbReference>
<feature type="signal peptide" evidence="6">
    <location>
        <begin position="1"/>
        <end position="24"/>
    </location>
</feature>
<evidence type="ECO:0000256" key="3">
    <source>
        <dbReference type="ARBA" id="ARBA00022729"/>
    </source>
</evidence>
<feature type="chain" id="PRO_5045143213" description="acid phosphatase" evidence="6">
    <location>
        <begin position="25"/>
        <end position="319"/>
    </location>
</feature>